<dbReference type="SMART" id="SM00635">
    <property type="entry name" value="BID_2"/>
    <property type="match status" value="1"/>
</dbReference>
<sequence length="433" mass="47081">MKKVNFSKSLCVVICILIALLQVTDIQAAPKERLNKTTATLEVGKTVTLKVLNTKKSISWSSKNVKIATVSGKGTVKGIKAGTTTVSAKFGKETLSCKITVKTDSTVLSISEQGIFSAGGITVTSDGTFNPENQWEDSGAGQTSHVDHANVFYQIPVNDTELPMVFLHGYGQSRMGWMTTPDGREGWSEMFLRKGHSVFLIDEPRRGEAGMTSVSGDISTKTLDQRWYTQFRIGRWENGKSVVNKGSQFPNSEASIDQFFRQMTPDTGMKSDMGGDFDNVTVAKAVAATIDEVYKRTGKNSILVTHSQGGGPGWTAAGYTDHIAAIIAIEPGGAPAADSDDYKAVTEKKIPVTFYFGDYIDNGDPTIQATGMWQAMRQSCYDFAKAYTAQGGNCTVVDLPKEGITGNDHFMFQDLNNGVIANHIENWIKKNVE</sequence>
<dbReference type="EMBL" id="FRFD01000003">
    <property type="protein sequence ID" value="SHO45310.1"/>
    <property type="molecule type" value="Genomic_DNA"/>
</dbReference>
<dbReference type="Proteomes" id="UP000184612">
    <property type="component" value="Unassembled WGS sequence"/>
</dbReference>
<dbReference type="InterPro" id="IPR008964">
    <property type="entry name" value="Invasin/intimin_cell_adhesion"/>
</dbReference>
<dbReference type="SUPFAM" id="SSF53474">
    <property type="entry name" value="alpha/beta-Hydrolases"/>
    <property type="match status" value="1"/>
</dbReference>
<evidence type="ECO:0000313" key="4">
    <source>
        <dbReference type="Proteomes" id="UP000184612"/>
    </source>
</evidence>
<feature type="domain" description="BIG2" evidence="2">
    <location>
        <begin position="28"/>
        <end position="100"/>
    </location>
</feature>
<name>A0A1M7Y0U9_9FIRM</name>
<dbReference type="Gene3D" id="2.60.40.1080">
    <property type="match status" value="1"/>
</dbReference>
<dbReference type="AlphaFoldDB" id="A0A1M7Y0U9"/>
<dbReference type="Gene3D" id="3.40.50.1820">
    <property type="entry name" value="alpha/beta hydrolase"/>
    <property type="match status" value="1"/>
</dbReference>
<dbReference type="STRING" id="1121345.SAMN02745217_00921"/>
<feature type="signal peptide" evidence="1">
    <location>
        <begin position="1"/>
        <end position="28"/>
    </location>
</feature>
<evidence type="ECO:0000256" key="1">
    <source>
        <dbReference type="SAM" id="SignalP"/>
    </source>
</evidence>
<dbReference type="CDD" id="cd12810">
    <property type="entry name" value="Esterase_713_like-3"/>
    <property type="match status" value="1"/>
</dbReference>
<accession>A0A1M7Y0U9</accession>
<dbReference type="PANTHER" id="PTHR43194:SF4">
    <property type="entry name" value="AB HYDROLASE-1 DOMAIN-CONTAINING PROTEIN"/>
    <property type="match status" value="1"/>
</dbReference>
<feature type="chain" id="PRO_5013178645" evidence="1">
    <location>
        <begin position="29"/>
        <end position="433"/>
    </location>
</feature>
<dbReference type="PANTHER" id="PTHR43194">
    <property type="entry name" value="HYDROLASE ALPHA/BETA FOLD FAMILY"/>
    <property type="match status" value="1"/>
</dbReference>
<keyword evidence="4" id="KW-1185">Reference proteome</keyword>
<evidence type="ECO:0000313" key="3">
    <source>
        <dbReference type="EMBL" id="SHO45310.1"/>
    </source>
</evidence>
<dbReference type="RefSeq" id="WP_139243269.1">
    <property type="nucleotide sequence ID" value="NZ_FRFD01000003.1"/>
</dbReference>
<dbReference type="Pfam" id="PF02368">
    <property type="entry name" value="Big_2"/>
    <property type="match status" value="1"/>
</dbReference>
<dbReference type="InterPro" id="IPR003343">
    <property type="entry name" value="Big_2"/>
</dbReference>
<keyword evidence="1" id="KW-0732">Signal</keyword>
<gene>
    <name evidence="3" type="ORF">SAMN02745217_00921</name>
</gene>
<organism evidence="3 4">
    <name type="scientific">Anaerocolumna xylanovorans DSM 12503</name>
    <dbReference type="NCBI Taxonomy" id="1121345"/>
    <lineage>
        <taxon>Bacteria</taxon>
        <taxon>Bacillati</taxon>
        <taxon>Bacillota</taxon>
        <taxon>Clostridia</taxon>
        <taxon>Lachnospirales</taxon>
        <taxon>Lachnospiraceae</taxon>
        <taxon>Anaerocolumna</taxon>
    </lineage>
</organism>
<protein>
    <submittedName>
        <fullName evidence="3">Ig-like domain (Group 2)</fullName>
    </submittedName>
</protein>
<evidence type="ECO:0000259" key="2">
    <source>
        <dbReference type="SMART" id="SM00635"/>
    </source>
</evidence>
<dbReference type="InterPro" id="IPR050228">
    <property type="entry name" value="Carboxylesterase_BioH"/>
</dbReference>
<reference evidence="3 4" key="1">
    <citation type="submission" date="2016-12" db="EMBL/GenBank/DDBJ databases">
        <authorList>
            <person name="Song W.-J."/>
            <person name="Kurnit D.M."/>
        </authorList>
    </citation>
    <scope>NUCLEOTIDE SEQUENCE [LARGE SCALE GENOMIC DNA]</scope>
    <source>
        <strain evidence="3 4">DSM 12503</strain>
    </source>
</reference>
<dbReference type="InterPro" id="IPR029058">
    <property type="entry name" value="AB_hydrolase_fold"/>
</dbReference>
<proteinExistence type="predicted"/>
<dbReference type="OrthoDB" id="256394at2"/>
<dbReference type="SUPFAM" id="SSF49373">
    <property type="entry name" value="Invasin/intimin cell-adhesion fragments"/>
    <property type="match status" value="1"/>
</dbReference>